<evidence type="ECO:0000256" key="7">
    <source>
        <dbReference type="ARBA" id="ARBA00022984"/>
    </source>
</evidence>
<dbReference type="SUPFAM" id="SSF53244">
    <property type="entry name" value="MurD-like peptide ligases, peptide-binding domain"/>
    <property type="match status" value="1"/>
</dbReference>
<keyword evidence="9 10" id="KW-0961">Cell wall biogenesis/degradation</keyword>
<keyword evidence="7 10" id="KW-0573">Peptidoglycan synthesis</keyword>
<comment type="function">
    <text evidence="10 11">Involved in cell wall formation. Catalyzes the final step in the synthesis of UDP-N-acetylmuramoyl-pentapeptide, the precursor of murein.</text>
</comment>
<dbReference type="UniPathway" id="UPA00219"/>
<comment type="similarity">
    <text evidence="10">Belongs to the MurCDEF family. MurF subfamily.</text>
</comment>
<keyword evidence="1 10" id="KW-0963">Cytoplasm</keyword>
<dbReference type="InterPro" id="IPR013221">
    <property type="entry name" value="Mur_ligase_cen"/>
</dbReference>
<evidence type="ECO:0000256" key="5">
    <source>
        <dbReference type="ARBA" id="ARBA00022840"/>
    </source>
</evidence>
<dbReference type="EMBL" id="ABYO01000247">
    <property type="protein sequence ID" value="EEI85759.1"/>
    <property type="molecule type" value="Genomic_DNA"/>
</dbReference>
<keyword evidence="4 10" id="KW-0547">Nucleotide-binding</keyword>
<dbReference type="AlphaFoldDB" id="C2BHB6"/>
<feature type="domain" description="Mur ligase C-terminal" evidence="13">
    <location>
        <begin position="327"/>
        <end position="450"/>
    </location>
</feature>
<dbReference type="Gene3D" id="3.40.1390.10">
    <property type="entry name" value="MurE/MurF, N-terminal domain"/>
    <property type="match status" value="1"/>
</dbReference>
<keyword evidence="16" id="KW-1185">Reference proteome</keyword>
<feature type="domain" description="Mur ligase central" evidence="14">
    <location>
        <begin position="120"/>
        <end position="302"/>
    </location>
</feature>
<feature type="binding site" evidence="10">
    <location>
        <begin position="122"/>
        <end position="128"/>
    </location>
    <ligand>
        <name>ATP</name>
        <dbReference type="ChEBI" id="CHEBI:30616"/>
    </ligand>
</feature>
<evidence type="ECO:0000256" key="3">
    <source>
        <dbReference type="ARBA" id="ARBA00022618"/>
    </source>
</evidence>
<dbReference type="GO" id="GO:0008766">
    <property type="term" value="F:UDP-N-acetylmuramoylalanyl-D-glutamyl-2,6-diaminopimelate-D-alanyl-D-alanine ligase activity"/>
    <property type="evidence" value="ECO:0007669"/>
    <property type="project" value="RHEA"/>
</dbReference>
<dbReference type="STRING" id="525254.HMPREF0072_1736"/>
<keyword evidence="6 10" id="KW-0133">Cell shape</keyword>
<keyword evidence="3 10" id="KW-0132">Cell division</keyword>
<keyword evidence="5 10" id="KW-0067">ATP-binding</keyword>
<dbReference type="Pfam" id="PF02875">
    <property type="entry name" value="Mur_ligase_C"/>
    <property type="match status" value="1"/>
</dbReference>
<keyword evidence="2 10" id="KW-0436">Ligase</keyword>
<organism evidence="15 16">
    <name type="scientific">Anaerococcus lactolyticus ATCC 51172</name>
    <dbReference type="NCBI Taxonomy" id="525254"/>
    <lineage>
        <taxon>Bacteria</taxon>
        <taxon>Bacillati</taxon>
        <taxon>Bacillota</taxon>
        <taxon>Tissierellia</taxon>
        <taxon>Tissierellales</taxon>
        <taxon>Peptoniphilaceae</taxon>
        <taxon>Anaerococcus</taxon>
    </lineage>
</organism>
<dbReference type="InterPro" id="IPR000713">
    <property type="entry name" value="Mur_ligase_N"/>
</dbReference>
<dbReference type="EC" id="6.3.2.10" evidence="10 11"/>
<keyword evidence="8 10" id="KW-0131">Cell cycle</keyword>
<evidence type="ECO:0000259" key="12">
    <source>
        <dbReference type="Pfam" id="PF01225"/>
    </source>
</evidence>
<dbReference type="GO" id="GO:0047480">
    <property type="term" value="F:UDP-N-acetylmuramoyl-tripeptide-D-alanyl-D-alanine ligase activity"/>
    <property type="evidence" value="ECO:0007669"/>
    <property type="project" value="UniProtKB-UniRule"/>
</dbReference>
<evidence type="ECO:0000259" key="14">
    <source>
        <dbReference type="Pfam" id="PF08245"/>
    </source>
</evidence>
<dbReference type="InterPro" id="IPR036615">
    <property type="entry name" value="Mur_ligase_C_dom_sf"/>
</dbReference>
<dbReference type="Pfam" id="PF08245">
    <property type="entry name" value="Mur_ligase_M"/>
    <property type="match status" value="1"/>
</dbReference>
<dbReference type="Gene3D" id="3.40.1190.10">
    <property type="entry name" value="Mur-like, catalytic domain"/>
    <property type="match status" value="1"/>
</dbReference>
<dbReference type="GO" id="GO:0005737">
    <property type="term" value="C:cytoplasm"/>
    <property type="evidence" value="ECO:0007669"/>
    <property type="project" value="UniProtKB-SubCell"/>
</dbReference>
<dbReference type="SUPFAM" id="SSF53623">
    <property type="entry name" value="MurD-like peptide ligases, catalytic domain"/>
    <property type="match status" value="1"/>
</dbReference>
<evidence type="ECO:0000256" key="9">
    <source>
        <dbReference type="ARBA" id="ARBA00023316"/>
    </source>
</evidence>
<evidence type="ECO:0000313" key="15">
    <source>
        <dbReference type="EMBL" id="EEI85759.1"/>
    </source>
</evidence>
<evidence type="ECO:0000256" key="4">
    <source>
        <dbReference type="ARBA" id="ARBA00022741"/>
    </source>
</evidence>
<evidence type="ECO:0000256" key="2">
    <source>
        <dbReference type="ARBA" id="ARBA00022598"/>
    </source>
</evidence>
<sequence length="467" mass="52401">MMALGDLKMIEKTLSEIAHMINGEISDEKFSAIKIKGVSTDSRTIDPGELYIPLVGEVFDGRIFIKECEDKGAEAFIIDDPTKINKTVSIPYVRVADTKKALQDLATAYRKELSCKVIGITGSNGKTTTKDLLYKILSEKYKTQKTCGNLNNEIGVPKTVLSLDPDTEVAIIELGTDNFGDISLTSRMVKPHIAMITNIGDAHLHNLKTRSGILKAKLEILEGMEDDGIFIYNIDDPTMKEEIPTYDIKQKVLSFGRSDKADFKIVFEKSPTSIIRFSHENDHFEVPLMGEHNIYNAAAVVMISEMLGLNKEMIDAGFMEVKSSQNRTELLECDGFDILDDSYKSNPQSLLAGLETTYMLEGYKRKIVCLADMLELGENEVDLHREVGKKLDSKKIDYALFYGPLAKQMYEASLENFPADRTFYFNHKDELIEKLKSLVIGASLIFVKGSHGMHMEEIIESIKNFNI</sequence>
<dbReference type="HOGENOM" id="CLU_031507_1_1_9"/>
<dbReference type="eggNOG" id="COG0770">
    <property type="taxonomic scope" value="Bacteria"/>
</dbReference>
<dbReference type="Gene3D" id="3.90.190.20">
    <property type="entry name" value="Mur ligase, C-terminal domain"/>
    <property type="match status" value="1"/>
</dbReference>
<evidence type="ECO:0000256" key="8">
    <source>
        <dbReference type="ARBA" id="ARBA00023306"/>
    </source>
</evidence>
<dbReference type="NCBIfam" id="TIGR01143">
    <property type="entry name" value="murF"/>
    <property type="match status" value="1"/>
</dbReference>
<dbReference type="GO" id="GO:0008360">
    <property type="term" value="P:regulation of cell shape"/>
    <property type="evidence" value="ECO:0007669"/>
    <property type="project" value="UniProtKB-KW"/>
</dbReference>
<comment type="subcellular location">
    <subcellularLocation>
        <location evidence="10 11">Cytoplasm</location>
    </subcellularLocation>
</comment>
<dbReference type="InterPro" id="IPR051046">
    <property type="entry name" value="MurCDEF_CellWall_CoF430Synth"/>
</dbReference>
<evidence type="ECO:0000313" key="16">
    <source>
        <dbReference type="Proteomes" id="UP000005984"/>
    </source>
</evidence>
<dbReference type="InterPro" id="IPR035911">
    <property type="entry name" value="MurE/MurF_N"/>
</dbReference>
<dbReference type="InterPro" id="IPR004101">
    <property type="entry name" value="Mur_ligase_C"/>
</dbReference>
<dbReference type="HAMAP" id="MF_02019">
    <property type="entry name" value="MurF"/>
    <property type="match status" value="1"/>
</dbReference>
<protein>
    <recommendedName>
        <fullName evidence="10 11">UDP-N-acetylmuramoyl-tripeptide--D-alanyl-D-alanine ligase</fullName>
        <ecNumber evidence="10 11">6.3.2.10</ecNumber>
    </recommendedName>
    <alternativeName>
        <fullName evidence="10">D-alanyl-D-alanine-adding enzyme</fullName>
    </alternativeName>
</protein>
<gene>
    <name evidence="10 15" type="primary">murF</name>
    <name evidence="15" type="ORF">HMPREF0072_1736</name>
</gene>
<dbReference type="GO" id="GO:0009252">
    <property type="term" value="P:peptidoglycan biosynthetic process"/>
    <property type="evidence" value="ECO:0007669"/>
    <property type="project" value="UniProtKB-UniRule"/>
</dbReference>
<evidence type="ECO:0000256" key="1">
    <source>
        <dbReference type="ARBA" id="ARBA00022490"/>
    </source>
</evidence>
<comment type="catalytic activity">
    <reaction evidence="10 11">
        <text>D-alanyl-D-alanine + UDP-N-acetyl-alpha-D-muramoyl-L-alanyl-gamma-D-glutamyl-meso-2,6-diaminopimelate + ATP = UDP-N-acetyl-alpha-D-muramoyl-L-alanyl-gamma-D-glutamyl-meso-2,6-diaminopimeloyl-D-alanyl-D-alanine + ADP + phosphate + H(+)</text>
        <dbReference type="Rhea" id="RHEA:28374"/>
        <dbReference type="ChEBI" id="CHEBI:15378"/>
        <dbReference type="ChEBI" id="CHEBI:30616"/>
        <dbReference type="ChEBI" id="CHEBI:43474"/>
        <dbReference type="ChEBI" id="CHEBI:57822"/>
        <dbReference type="ChEBI" id="CHEBI:61386"/>
        <dbReference type="ChEBI" id="CHEBI:83905"/>
        <dbReference type="ChEBI" id="CHEBI:456216"/>
        <dbReference type="EC" id="6.3.2.10"/>
    </reaction>
</comment>
<dbReference type="GO" id="GO:0051301">
    <property type="term" value="P:cell division"/>
    <property type="evidence" value="ECO:0007669"/>
    <property type="project" value="UniProtKB-KW"/>
</dbReference>
<evidence type="ECO:0000256" key="10">
    <source>
        <dbReference type="HAMAP-Rule" id="MF_02019"/>
    </source>
</evidence>
<dbReference type="SUPFAM" id="SSF63418">
    <property type="entry name" value="MurE/MurF N-terminal domain"/>
    <property type="match status" value="1"/>
</dbReference>
<accession>C2BHB6</accession>
<feature type="domain" description="Mur ligase N-terminal catalytic" evidence="12">
    <location>
        <begin position="34"/>
        <end position="110"/>
    </location>
</feature>
<evidence type="ECO:0000256" key="6">
    <source>
        <dbReference type="ARBA" id="ARBA00022960"/>
    </source>
</evidence>
<dbReference type="PANTHER" id="PTHR43024">
    <property type="entry name" value="UDP-N-ACETYLMURAMOYL-TRIPEPTIDE--D-ALANYL-D-ALANINE LIGASE"/>
    <property type="match status" value="1"/>
</dbReference>
<proteinExistence type="inferred from homology"/>
<dbReference type="PANTHER" id="PTHR43024:SF1">
    <property type="entry name" value="UDP-N-ACETYLMURAMOYL-TRIPEPTIDE--D-ALANYL-D-ALANINE LIGASE"/>
    <property type="match status" value="1"/>
</dbReference>
<dbReference type="InterPro" id="IPR005863">
    <property type="entry name" value="UDP-N-AcMur_synth"/>
</dbReference>
<dbReference type="Pfam" id="PF01225">
    <property type="entry name" value="Mur_ligase"/>
    <property type="match status" value="1"/>
</dbReference>
<comment type="pathway">
    <text evidence="10 11">Cell wall biogenesis; peptidoglycan biosynthesis.</text>
</comment>
<evidence type="ECO:0000259" key="13">
    <source>
        <dbReference type="Pfam" id="PF02875"/>
    </source>
</evidence>
<dbReference type="InterPro" id="IPR036565">
    <property type="entry name" value="Mur-like_cat_sf"/>
</dbReference>
<comment type="caution">
    <text evidence="15">The sequence shown here is derived from an EMBL/GenBank/DDBJ whole genome shotgun (WGS) entry which is preliminary data.</text>
</comment>
<dbReference type="GO" id="GO:0071555">
    <property type="term" value="P:cell wall organization"/>
    <property type="evidence" value="ECO:0007669"/>
    <property type="project" value="UniProtKB-KW"/>
</dbReference>
<dbReference type="Proteomes" id="UP000005984">
    <property type="component" value="Unassembled WGS sequence"/>
</dbReference>
<evidence type="ECO:0000256" key="11">
    <source>
        <dbReference type="RuleBase" id="RU004136"/>
    </source>
</evidence>
<reference evidence="15 16" key="1">
    <citation type="submission" date="2008-10" db="EMBL/GenBank/DDBJ databases">
        <authorList>
            <person name="Qin X."/>
            <person name="Bachman B."/>
            <person name="Battles P."/>
            <person name="Bell A."/>
            <person name="Bess C."/>
            <person name="Bickham C."/>
            <person name="Chaboub L."/>
            <person name="Chen D."/>
            <person name="Coyle M."/>
            <person name="Deiros D.R."/>
            <person name="Dinh H."/>
            <person name="Forbes L."/>
            <person name="Fowler G."/>
            <person name="Francisco L."/>
            <person name="Fu Q."/>
            <person name="Gubbala S."/>
            <person name="Hale W."/>
            <person name="Han Y."/>
            <person name="Hemphill L."/>
            <person name="Highlander S.K."/>
            <person name="Hirani K."/>
            <person name="Hogues M."/>
            <person name="Jackson L."/>
            <person name="Jakkamsetti A."/>
            <person name="Javaid M."/>
            <person name="Jiang H."/>
            <person name="Korchina V."/>
            <person name="Kovar C."/>
            <person name="Lara F."/>
            <person name="Lee S."/>
            <person name="Mata R."/>
            <person name="Mathew T."/>
            <person name="Moen C."/>
            <person name="Morales K."/>
            <person name="Munidasa M."/>
            <person name="Nazareth L."/>
            <person name="Ngo R."/>
            <person name="Nguyen L."/>
            <person name="Okwuonu G."/>
            <person name="Ongeri F."/>
            <person name="Patil S."/>
            <person name="Petrosino J."/>
            <person name="Pham C."/>
            <person name="Pham P."/>
            <person name="Pu L.-L."/>
            <person name="Puazo M."/>
            <person name="Raj R."/>
            <person name="Reid J."/>
            <person name="Rouhana J."/>
            <person name="Saada N."/>
            <person name="Shang Y."/>
            <person name="Simmons D."/>
            <person name="Thornton R."/>
            <person name="Warren J."/>
            <person name="Weissenberger G."/>
            <person name="Zhang J."/>
            <person name="Zhang L."/>
            <person name="Zhou C."/>
            <person name="Zhu D."/>
            <person name="Muzny D."/>
            <person name="Worley K."/>
            <person name="Gibbs R."/>
        </authorList>
    </citation>
    <scope>NUCLEOTIDE SEQUENCE [LARGE SCALE GENOMIC DNA]</scope>
    <source>
        <strain evidence="15 16">ATCC 51172</strain>
    </source>
</reference>
<dbReference type="GO" id="GO:0005524">
    <property type="term" value="F:ATP binding"/>
    <property type="evidence" value="ECO:0007669"/>
    <property type="project" value="UniProtKB-UniRule"/>
</dbReference>
<name>C2BHB6_9FIRM</name>